<reference evidence="2" key="2">
    <citation type="submission" date="2013-10" db="EMBL/GenBank/DDBJ databases">
        <authorList>
            <person name="Aslett M."/>
        </authorList>
    </citation>
    <scope>NUCLEOTIDE SEQUENCE [LARGE SCALE GENOMIC DNA]</scope>
    <source>
        <strain evidence="2">Houghton</strain>
    </source>
</reference>
<dbReference type="EMBL" id="HG673943">
    <property type="protein sequence ID" value="CDJ38548.1"/>
    <property type="molecule type" value="Genomic_DNA"/>
</dbReference>
<dbReference type="GO" id="GO:0005839">
    <property type="term" value="C:proteasome core complex"/>
    <property type="evidence" value="ECO:0007669"/>
    <property type="project" value="InterPro"/>
</dbReference>
<keyword evidence="3" id="KW-1185">Reference proteome</keyword>
<dbReference type="Proteomes" id="UP000030747">
    <property type="component" value="Unassembled WGS sequence"/>
</dbReference>
<dbReference type="Gene3D" id="3.60.20.10">
    <property type="entry name" value="Glutamine Phosphoribosylpyrophosphate, subunit 1, domain 1"/>
    <property type="match status" value="1"/>
</dbReference>
<accession>U6KSZ4</accession>
<dbReference type="GO" id="GO:0051603">
    <property type="term" value="P:proteolysis involved in protein catabolic process"/>
    <property type="evidence" value="ECO:0007669"/>
    <property type="project" value="InterPro"/>
</dbReference>
<dbReference type="VEuPathDB" id="ToxoDB:ETH_00035240"/>
<evidence type="ECO:0000313" key="2">
    <source>
        <dbReference type="EMBL" id="CDJ38548.1"/>
    </source>
</evidence>
<feature type="non-terminal residue" evidence="2">
    <location>
        <position position="1"/>
    </location>
</feature>
<protein>
    <submittedName>
        <fullName evidence="2">Proteasome subunit beta type 2, putative</fullName>
    </submittedName>
</protein>
<proteinExistence type="predicted"/>
<dbReference type="OMA" id="FCINELY"/>
<organism evidence="2 3">
    <name type="scientific">Eimeria tenella</name>
    <name type="common">Coccidian parasite</name>
    <dbReference type="NCBI Taxonomy" id="5802"/>
    <lineage>
        <taxon>Eukaryota</taxon>
        <taxon>Sar</taxon>
        <taxon>Alveolata</taxon>
        <taxon>Apicomplexa</taxon>
        <taxon>Conoidasida</taxon>
        <taxon>Coccidia</taxon>
        <taxon>Eucoccidiorida</taxon>
        <taxon>Eimeriorina</taxon>
        <taxon>Eimeriidae</taxon>
        <taxon>Eimeria</taxon>
    </lineage>
</organism>
<reference evidence="2" key="1">
    <citation type="submission" date="2013-10" db="EMBL/GenBank/DDBJ databases">
        <title>Genomic analysis of the causative agents of coccidiosis in chickens.</title>
        <authorList>
            <person name="Reid A.J."/>
            <person name="Blake D."/>
            <person name="Billington K."/>
            <person name="Browne H."/>
            <person name="Dunn M."/>
            <person name="Hung S."/>
            <person name="Kawahara F."/>
            <person name="Miranda-Saavedra D."/>
            <person name="Mourier T."/>
            <person name="Nagra H."/>
            <person name="Otto T.D."/>
            <person name="Rawlings N."/>
            <person name="Sanchez A."/>
            <person name="Sanders M."/>
            <person name="Subramaniam C."/>
            <person name="Tay Y."/>
            <person name="Dear P."/>
            <person name="Doerig C."/>
            <person name="Gruber A."/>
            <person name="Parkinson J."/>
            <person name="Shirley M."/>
            <person name="Wan K.L."/>
            <person name="Berriman M."/>
            <person name="Tomley F."/>
            <person name="Pain A."/>
        </authorList>
    </citation>
    <scope>NUCLEOTIDE SEQUENCE [LARGE SCALE GENOMIC DNA]</scope>
    <source>
        <strain evidence="2">Houghton</strain>
    </source>
</reference>
<sequence length="121" mass="13680">SSIKLSTAAAAQFARQQLAHFLRRSPYQVNLLVAGYDQDGASLYWVDYLASSVAVRKGAHGYGAYFVEGLLDRWYREDLSEEEALEVLKKCKKELSCRFLVSQSDFVVKIVDKNGVRQVEI</sequence>
<evidence type="ECO:0000313" key="3">
    <source>
        <dbReference type="Proteomes" id="UP000030747"/>
    </source>
</evidence>
<dbReference type="AlphaFoldDB" id="U6KSZ4"/>
<dbReference type="RefSeq" id="XP_013229386.1">
    <property type="nucleotide sequence ID" value="XM_013373932.1"/>
</dbReference>
<dbReference type="InterPro" id="IPR050115">
    <property type="entry name" value="Proteasome_alpha"/>
</dbReference>
<name>U6KSZ4_EIMTE</name>
<evidence type="ECO:0000256" key="1">
    <source>
        <dbReference type="ARBA" id="ARBA00022942"/>
    </source>
</evidence>
<dbReference type="SUPFAM" id="SSF56235">
    <property type="entry name" value="N-terminal nucleophile aminohydrolases (Ntn hydrolases)"/>
    <property type="match status" value="1"/>
</dbReference>
<dbReference type="VEuPathDB" id="ToxoDB:ETH2_1403400"/>
<dbReference type="InterPro" id="IPR029055">
    <property type="entry name" value="Ntn_hydrolases_N"/>
</dbReference>
<keyword evidence="1 2" id="KW-0647">Proteasome</keyword>
<dbReference type="OrthoDB" id="268428at2759"/>
<gene>
    <name evidence="2" type="ORF">ETH_00035240</name>
</gene>
<dbReference type="Pfam" id="PF00227">
    <property type="entry name" value="Proteasome"/>
    <property type="match status" value="1"/>
</dbReference>
<dbReference type="InterPro" id="IPR001353">
    <property type="entry name" value="Proteasome_sua/b"/>
</dbReference>
<dbReference type="GeneID" id="25256089"/>
<dbReference type="PANTHER" id="PTHR11599">
    <property type="entry name" value="PROTEASOME SUBUNIT ALPHA/BETA"/>
    <property type="match status" value="1"/>
</dbReference>